<dbReference type="GO" id="GO:0004048">
    <property type="term" value="F:anthranilate phosphoribosyltransferase activity"/>
    <property type="evidence" value="ECO:0007669"/>
    <property type="project" value="UniProtKB-UniRule"/>
</dbReference>
<feature type="binding site" evidence="9">
    <location>
        <position position="237"/>
    </location>
    <ligand>
        <name>Mg(2+)</name>
        <dbReference type="ChEBI" id="CHEBI:18420"/>
        <label>2</label>
    </ligand>
</feature>
<comment type="pathway">
    <text evidence="1 9">Amino-acid biosynthesis; L-tryptophan biosynthesis; L-tryptophan from chorismate: step 2/5.</text>
</comment>
<dbReference type="EC" id="2.4.2.18" evidence="9"/>
<feature type="binding site" evidence="9">
    <location>
        <position position="124"/>
    </location>
    <ligand>
        <name>anthranilate</name>
        <dbReference type="ChEBI" id="CHEBI:16567"/>
        <label>1</label>
    </ligand>
</feature>
<comment type="similarity">
    <text evidence="8">In the C-terminal section; belongs to the anthranilate phosphoribosyltransferase family.</text>
</comment>
<feature type="binding site" evidence="9">
    <location>
        <begin position="121"/>
        <end position="129"/>
    </location>
    <ligand>
        <name>5-phospho-alpha-D-ribose 1-diphosphate</name>
        <dbReference type="ChEBI" id="CHEBI:58017"/>
    </ligand>
</feature>
<dbReference type="InterPro" id="IPR000312">
    <property type="entry name" value="Glycosyl_Trfase_fam3"/>
</dbReference>
<dbReference type="FunFam" id="3.40.1030.10:FF:000002">
    <property type="entry name" value="Anthranilate phosphoribosyltransferase"/>
    <property type="match status" value="1"/>
</dbReference>
<dbReference type="SUPFAM" id="SSF52418">
    <property type="entry name" value="Nucleoside phosphorylase/phosphoribosyltransferase catalytic domain"/>
    <property type="match status" value="1"/>
</dbReference>
<evidence type="ECO:0000256" key="9">
    <source>
        <dbReference type="HAMAP-Rule" id="MF_00211"/>
    </source>
</evidence>
<comment type="subunit">
    <text evidence="9">Homodimer.</text>
</comment>
<feature type="binding site" evidence="9">
    <location>
        <position position="105"/>
    </location>
    <ligand>
        <name>Mg(2+)</name>
        <dbReference type="ChEBI" id="CHEBI:18420"/>
        <label>1</label>
    </ligand>
</feature>
<dbReference type="AlphaFoldDB" id="A0A7W7FVA5"/>
<evidence type="ECO:0000256" key="3">
    <source>
        <dbReference type="ARBA" id="ARBA00022676"/>
    </source>
</evidence>
<evidence type="ECO:0000256" key="5">
    <source>
        <dbReference type="ARBA" id="ARBA00022822"/>
    </source>
</evidence>
<dbReference type="InterPro" id="IPR035902">
    <property type="entry name" value="Nuc_phospho_transferase"/>
</dbReference>
<keyword evidence="6 9" id="KW-0057">Aromatic amino acid biosynthesis</keyword>
<keyword evidence="9" id="KW-0479">Metal-binding</keyword>
<keyword evidence="5 9" id="KW-0822">Tryptophan biosynthesis</keyword>
<dbReference type="Proteomes" id="UP000533598">
    <property type="component" value="Unassembled WGS sequence"/>
</dbReference>
<keyword evidence="3 9" id="KW-0328">Glycosyltransferase</keyword>
<dbReference type="Pfam" id="PF02885">
    <property type="entry name" value="Glycos_trans_3N"/>
    <property type="match status" value="1"/>
</dbReference>
<dbReference type="EMBL" id="JACHMH010000001">
    <property type="protein sequence ID" value="MBB4676659.1"/>
    <property type="molecule type" value="Genomic_DNA"/>
</dbReference>
<comment type="caution">
    <text evidence="12">The sequence shown here is derived from an EMBL/GenBank/DDBJ whole genome shotgun (WGS) entry which is preliminary data.</text>
</comment>
<feature type="binding site" evidence="9">
    <location>
        <position position="179"/>
    </location>
    <ligand>
        <name>anthranilate</name>
        <dbReference type="ChEBI" id="CHEBI:16567"/>
        <label>2</label>
    </ligand>
</feature>
<dbReference type="GO" id="GO:0005829">
    <property type="term" value="C:cytosol"/>
    <property type="evidence" value="ECO:0007669"/>
    <property type="project" value="TreeGrafter"/>
</dbReference>
<keyword evidence="2 9" id="KW-0028">Amino-acid biosynthesis</keyword>
<keyword evidence="9" id="KW-0460">Magnesium</keyword>
<feature type="binding site" evidence="9">
    <location>
        <position position="101"/>
    </location>
    <ligand>
        <name>5-phospho-alpha-D-ribose 1-diphosphate</name>
        <dbReference type="ChEBI" id="CHEBI:58017"/>
    </ligand>
</feature>
<dbReference type="PANTHER" id="PTHR43285:SF2">
    <property type="entry name" value="ANTHRANILATE PHOSPHORIBOSYLTRANSFERASE"/>
    <property type="match status" value="1"/>
</dbReference>
<comment type="caution">
    <text evidence="9">Lacks conserved residue(s) required for the propagation of feature annotation.</text>
</comment>
<comment type="function">
    <text evidence="9">Catalyzes the transfer of the phosphoribosyl group of 5-phosphorylribose-1-pyrophosphate (PRPP) to anthranilate to yield N-(5'-phosphoribosyl)-anthranilate (PRA).</text>
</comment>
<evidence type="ECO:0000313" key="12">
    <source>
        <dbReference type="EMBL" id="MBB4676659.1"/>
    </source>
</evidence>
<evidence type="ECO:0000256" key="1">
    <source>
        <dbReference type="ARBA" id="ARBA00004907"/>
    </source>
</evidence>
<dbReference type="GO" id="GO:0000287">
    <property type="term" value="F:magnesium ion binding"/>
    <property type="evidence" value="ECO:0007669"/>
    <property type="project" value="UniProtKB-UniRule"/>
</dbReference>
<dbReference type="NCBIfam" id="TIGR01245">
    <property type="entry name" value="trpD"/>
    <property type="match status" value="1"/>
</dbReference>
<dbReference type="SUPFAM" id="SSF47648">
    <property type="entry name" value="Nucleoside phosphorylase/phosphoribosyltransferase N-terminal domain"/>
    <property type="match status" value="1"/>
</dbReference>
<dbReference type="InterPro" id="IPR017459">
    <property type="entry name" value="Glycosyl_Trfase_fam3_N_dom"/>
</dbReference>
<feature type="domain" description="Glycosyl transferase family 3" evidence="10">
    <location>
        <begin position="87"/>
        <end position="340"/>
    </location>
</feature>
<dbReference type="GO" id="GO:0000162">
    <property type="term" value="P:L-tryptophan biosynthetic process"/>
    <property type="evidence" value="ECO:0007669"/>
    <property type="project" value="UniProtKB-UniRule"/>
</dbReference>
<name>A0A7W7FVA5_9PSEU</name>
<dbReference type="Gene3D" id="3.40.1030.10">
    <property type="entry name" value="Nucleoside phosphorylase/phosphoribosyltransferase catalytic domain"/>
    <property type="match status" value="1"/>
</dbReference>
<feature type="binding site" evidence="9">
    <location>
        <position position="93"/>
    </location>
    <ligand>
        <name>anthranilate</name>
        <dbReference type="ChEBI" id="CHEBI:16567"/>
        <label>1</label>
    </ligand>
</feature>
<keyword evidence="4 9" id="KW-0808">Transferase</keyword>
<dbReference type="UniPathway" id="UPA00035">
    <property type="reaction ID" value="UER00041"/>
</dbReference>
<dbReference type="InterPro" id="IPR005940">
    <property type="entry name" value="Anthranilate_Pribosyl_Tfrase"/>
</dbReference>
<dbReference type="RefSeq" id="WP_185002457.1">
    <property type="nucleotide sequence ID" value="NZ_BAAAUI010000042.1"/>
</dbReference>
<feature type="binding site" evidence="9">
    <location>
        <begin position="103"/>
        <end position="106"/>
    </location>
    <ligand>
        <name>5-phospho-alpha-D-ribose 1-diphosphate</name>
        <dbReference type="ChEBI" id="CHEBI:58017"/>
    </ligand>
</feature>
<comment type="catalytic activity">
    <reaction evidence="7 9">
        <text>N-(5-phospho-beta-D-ribosyl)anthranilate + diphosphate = 5-phospho-alpha-D-ribose 1-diphosphate + anthranilate</text>
        <dbReference type="Rhea" id="RHEA:11768"/>
        <dbReference type="ChEBI" id="CHEBI:16567"/>
        <dbReference type="ChEBI" id="CHEBI:18277"/>
        <dbReference type="ChEBI" id="CHEBI:33019"/>
        <dbReference type="ChEBI" id="CHEBI:58017"/>
        <dbReference type="EC" id="2.4.2.18"/>
    </reaction>
</comment>
<evidence type="ECO:0000259" key="11">
    <source>
        <dbReference type="Pfam" id="PF02885"/>
    </source>
</evidence>
<evidence type="ECO:0000256" key="8">
    <source>
        <dbReference type="ARBA" id="ARBA00061188"/>
    </source>
</evidence>
<feature type="binding site" evidence="9">
    <location>
        <position position="238"/>
    </location>
    <ligand>
        <name>Mg(2+)</name>
        <dbReference type="ChEBI" id="CHEBI:18420"/>
        <label>1</label>
    </ligand>
</feature>
<dbReference type="Pfam" id="PF00591">
    <property type="entry name" value="Glycos_transf_3"/>
    <property type="match status" value="1"/>
</dbReference>
<dbReference type="Gene3D" id="1.20.970.10">
    <property type="entry name" value="Transferase, Pyrimidine Nucleoside Phosphorylase, Chain C"/>
    <property type="match status" value="1"/>
</dbReference>
<feature type="binding site" evidence="9">
    <location>
        <position position="238"/>
    </location>
    <ligand>
        <name>Mg(2+)</name>
        <dbReference type="ChEBI" id="CHEBI:18420"/>
        <label>2</label>
    </ligand>
</feature>
<sequence>MSDATPDPSTPVEPTWPDLLGRLVNRIDCDTADLAWAMGQVMSGAATVAQTVALVVALRAKGETAAEVAGMAEGMLAYARRVEIEVPAVDIVGTGGDRSGTVNISTMASLVTAAAGVPVVKHGNRAASSKCGTADVLEALGVVIDLPPEGVRRSVAEAGIGFCFAPVFHPAMRHAAPARREIGIPTTFNLLGPLTNPAQPPAALIGCADPKAAPLMAQVFAGRGSSVLVVRGDDGLDELTTTTTSTVWLVHEGEVDRQTLDPTELGIPVSDPAALLGGDAAVNAEAVRRLLAGDQGAIRDAVLLNAAGAVVAHRGPSGDLLADLRDALGVVTAAIDSGAAADLLARWVTLTRKLKAELS</sequence>
<feature type="binding site" evidence="9">
    <location>
        <position position="93"/>
    </location>
    <ligand>
        <name>5-phospho-alpha-D-ribose 1-diphosphate</name>
        <dbReference type="ChEBI" id="CHEBI:58017"/>
    </ligand>
</feature>
<comment type="cofactor">
    <cofactor evidence="9">
        <name>Mg(2+)</name>
        <dbReference type="ChEBI" id="CHEBI:18420"/>
    </cofactor>
    <text evidence="9">Binds 2 magnesium ions per monomer.</text>
</comment>
<gene>
    <name evidence="9" type="primary">trpD</name>
    <name evidence="12" type="ORF">HNR67_002777</name>
</gene>
<dbReference type="InterPro" id="IPR036320">
    <property type="entry name" value="Glycosyl_Trfase_fam3_N_dom_sf"/>
</dbReference>
<feature type="domain" description="Glycosyl transferase family 3 N-terminal" evidence="11">
    <location>
        <begin position="18"/>
        <end position="79"/>
    </location>
</feature>
<comment type="similarity">
    <text evidence="9">Belongs to the anthranilate phosphoribosyltransferase family.</text>
</comment>
<evidence type="ECO:0000256" key="2">
    <source>
        <dbReference type="ARBA" id="ARBA00022605"/>
    </source>
</evidence>
<dbReference type="PANTHER" id="PTHR43285">
    <property type="entry name" value="ANTHRANILATE PHOSPHORIBOSYLTRANSFERASE"/>
    <property type="match status" value="1"/>
</dbReference>
<evidence type="ECO:0000259" key="10">
    <source>
        <dbReference type="Pfam" id="PF00591"/>
    </source>
</evidence>
<evidence type="ECO:0000313" key="13">
    <source>
        <dbReference type="Proteomes" id="UP000533598"/>
    </source>
</evidence>
<organism evidence="12 13">
    <name type="scientific">Crossiella cryophila</name>
    <dbReference type="NCBI Taxonomy" id="43355"/>
    <lineage>
        <taxon>Bacteria</taxon>
        <taxon>Bacillati</taxon>
        <taxon>Actinomycetota</taxon>
        <taxon>Actinomycetes</taxon>
        <taxon>Pseudonocardiales</taxon>
        <taxon>Pseudonocardiaceae</taxon>
        <taxon>Crossiella</taxon>
    </lineage>
</organism>
<feature type="binding site" evidence="9">
    <location>
        <position position="133"/>
    </location>
    <ligand>
        <name>5-phospho-alpha-D-ribose 1-diphosphate</name>
        <dbReference type="ChEBI" id="CHEBI:58017"/>
    </ligand>
</feature>
<proteinExistence type="inferred from homology"/>
<protein>
    <recommendedName>
        <fullName evidence="9">Anthranilate phosphoribosyltransferase</fullName>
        <ecNumber evidence="9">2.4.2.18</ecNumber>
    </recommendedName>
</protein>
<reference evidence="12 13" key="1">
    <citation type="submission" date="2020-08" db="EMBL/GenBank/DDBJ databases">
        <title>Sequencing the genomes of 1000 actinobacteria strains.</title>
        <authorList>
            <person name="Klenk H.-P."/>
        </authorList>
    </citation>
    <scope>NUCLEOTIDE SEQUENCE [LARGE SCALE GENOMIC DNA]</scope>
    <source>
        <strain evidence="12 13">DSM 44230</strain>
    </source>
</reference>
<feature type="binding site" evidence="9">
    <location>
        <begin position="96"/>
        <end position="97"/>
    </location>
    <ligand>
        <name>5-phospho-alpha-D-ribose 1-diphosphate</name>
        <dbReference type="ChEBI" id="CHEBI:58017"/>
    </ligand>
</feature>
<evidence type="ECO:0000256" key="7">
    <source>
        <dbReference type="ARBA" id="ARBA00052328"/>
    </source>
</evidence>
<keyword evidence="13" id="KW-1185">Reference proteome</keyword>
<accession>A0A7W7FVA5</accession>
<evidence type="ECO:0000256" key="4">
    <source>
        <dbReference type="ARBA" id="ARBA00022679"/>
    </source>
</evidence>
<evidence type="ECO:0000256" key="6">
    <source>
        <dbReference type="ARBA" id="ARBA00023141"/>
    </source>
</evidence>
<dbReference type="HAMAP" id="MF_00211">
    <property type="entry name" value="TrpD"/>
    <property type="match status" value="1"/>
</dbReference>